<dbReference type="InterPro" id="IPR018305">
    <property type="entry name" value="Ribosomal_m50"/>
</dbReference>
<evidence type="ECO:0000256" key="2">
    <source>
        <dbReference type="ARBA" id="ARBA00008860"/>
    </source>
</evidence>
<evidence type="ECO:0000256" key="4">
    <source>
        <dbReference type="ARBA" id="ARBA00023128"/>
    </source>
</evidence>
<keyword evidence="5" id="KW-0687">Ribonucleoprotein</keyword>
<protein>
    <recommendedName>
        <fullName evidence="6">Large ribosomal subunit protein mL50</fullName>
    </recommendedName>
    <alternativeName>
        <fullName evidence="7">39S ribosomal protein L50, mitochondrial</fullName>
    </alternativeName>
</protein>
<dbReference type="PANTHER" id="PTHR31542">
    <property type="entry name" value="39A RIBOSOMAL PROTEIN L50, MITOCHONDRIAL"/>
    <property type="match status" value="1"/>
</dbReference>
<gene>
    <name evidence="9" type="ORF">NMOB1V02_LOCUS3678</name>
</gene>
<dbReference type="EMBL" id="OA882540">
    <property type="protein sequence ID" value="CAD7275892.1"/>
    <property type="molecule type" value="Genomic_DNA"/>
</dbReference>
<evidence type="ECO:0000256" key="6">
    <source>
        <dbReference type="ARBA" id="ARBA00035183"/>
    </source>
</evidence>
<dbReference type="PANTHER" id="PTHR31542:SF1">
    <property type="entry name" value="LARGE RIBOSOMAL SUBUNIT PROTEIN ML50"/>
    <property type="match status" value="1"/>
</dbReference>
<dbReference type="AlphaFoldDB" id="A0A7R9BKG5"/>
<evidence type="ECO:0000256" key="3">
    <source>
        <dbReference type="ARBA" id="ARBA00022980"/>
    </source>
</evidence>
<evidence type="ECO:0000313" key="10">
    <source>
        <dbReference type="Proteomes" id="UP000678499"/>
    </source>
</evidence>
<keyword evidence="4" id="KW-0496">Mitochondrion</keyword>
<reference evidence="9" key="1">
    <citation type="submission" date="2020-11" db="EMBL/GenBank/DDBJ databases">
        <authorList>
            <person name="Tran Van P."/>
        </authorList>
    </citation>
    <scope>NUCLEOTIDE SEQUENCE</scope>
</reference>
<sequence>MIRCSMRVVLQSRVPVRGISFFKKPAKKTENTESVDLEKLASQSEMTTRSDNSFADGILPRPRQSDFDAEILAARGFLRNYKPYRPPVDVDAKITQLKEDVFGVGVGEEAQFPDLSQKWKFLHACDKAFNHRVPNSMLHRVNSPAETRDFYKTEIDVRNPLEMTKDIDLPPNLHVIHEPTRFHPQTDTMFGGVSAFPGSSTIVTGLKARLKYAGYKAKPRKGWLKGIAAWFFFFKEMNAVEKRKPEYGVHPSTISTILAMKKKIMMSKVAKGMTKVGSRSIILEEMEKLLAIWINDRQIINADESGLGLKKEDLSTEELQQLLHDEDFQGAEQVLPSMDEKGGQHISIPEIKKILKDWENVQGFVEMHHPNLAEVITAADIFDDTAMKHFRQLLKTKKPKQTTIDAFFKISSPGGNA</sequence>
<dbReference type="GO" id="GO:0005762">
    <property type="term" value="C:mitochondrial large ribosomal subunit"/>
    <property type="evidence" value="ECO:0007669"/>
    <property type="project" value="TreeGrafter"/>
</dbReference>
<organism evidence="9">
    <name type="scientific">Notodromas monacha</name>
    <dbReference type="NCBI Taxonomy" id="399045"/>
    <lineage>
        <taxon>Eukaryota</taxon>
        <taxon>Metazoa</taxon>
        <taxon>Ecdysozoa</taxon>
        <taxon>Arthropoda</taxon>
        <taxon>Crustacea</taxon>
        <taxon>Oligostraca</taxon>
        <taxon>Ostracoda</taxon>
        <taxon>Podocopa</taxon>
        <taxon>Podocopida</taxon>
        <taxon>Cypridocopina</taxon>
        <taxon>Cypridoidea</taxon>
        <taxon>Cyprididae</taxon>
        <taxon>Notodromas</taxon>
    </lineage>
</organism>
<accession>A0A7R9BKG5</accession>
<feature type="compositionally biased region" description="Polar residues" evidence="8">
    <location>
        <begin position="42"/>
        <end position="53"/>
    </location>
</feature>
<evidence type="ECO:0000256" key="8">
    <source>
        <dbReference type="SAM" id="MobiDB-lite"/>
    </source>
</evidence>
<comment type="similarity">
    <text evidence="2">Belongs to the mitochondrion-specific ribosomal protein mL50 family.</text>
</comment>
<evidence type="ECO:0000256" key="1">
    <source>
        <dbReference type="ARBA" id="ARBA00004173"/>
    </source>
</evidence>
<evidence type="ECO:0000256" key="7">
    <source>
        <dbReference type="ARBA" id="ARBA00035398"/>
    </source>
</evidence>
<keyword evidence="10" id="KW-1185">Reference proteome</keyword>
<evidence type="ECO:0000256" key="5">
    <source>
        <dbReference type="ARBA" id="ARBA00023274"/>
    </source>
</evidence>
<dbReference type="Proteomes" id="UP000678499">
    <property type="component" value="Unassembled WGS sequence"/>
</dbReference>
<feature type="region of interest" description="Disordered" evidence="8">
    <location>
        <begin position="42"/>
        <end position="61"/>
    </location>
</feature>
<proteinExistence type="inferred from homology"/>
<evidence type="ECO:0000313" key="9">
    <source>
        <dbReference type="EMBL" id="CAD7275892.1"/>
    </source>
</evidence>
<keyword evidence="3" id="KW-0689">Ribosomal protein</keyword>
<comment type="subcellular location">
    <subcellularLocation>
        <location evidence="1">Mitochondrion</location>
    </subcellularLocation>
</comment>
<name>A0A7R9BKG5_9CRUS</name>
<dbReference type="EMBL" id="CAJPEX010000503">
    <property type="protein sequence ID" value="CAG0916044.1"/>
    <property type="molecule type" value="Genomic_DNA"/>
</dbReference>
<dbReference type="OrthoDB" id="9939609at2759"/>